<organism evidence="5 6">
    <name type="scientific">Actinoplanes derwentensis</name>
    <dbReference type="NCBI Taxonomy" id="113562"/>
    <lineage>
        <taxon>Bacteria</taxon>
        <taxon>Bacillati</taxon>
        <taxon>Actinomycetota</taxon>
        <taxon>Actinomycetes</taxon>
        <taxon>Micromonosporales</taxon>
        <taxon>Micromonosporaceae</taxon>
        <taxon>Actinoplanes</taxon>
    </lineage>
</organism>
<evidence type="ECO:0000256" key="3">
    <source>
        <dbReference type="SAM" id="MobiDB-lite"/>
    </source>
</evidence>
<feature type="domain" description="Fibronectin type-III" evidence="4">
    <location>
        <begin position="34"/>
        <end position="124"/>
    </location>
</feature>
<dbReference type="InterPro" id="IPR003961">
    <property type="entry name" value="FN3_dom"/>
</dbReference>
<proteinExistence type="predicted"/>
<dbReference type="InterPro" id="IPR036116">
    <property type="entry name" value="FN3_sf"/>
</dbReference>
<protein>
    <recommendedName>
        <fullName evidence="4">Fibronectin type-III domain-containing protein</fullName>
    </recommendedName>
</protein>
<dbReference type="GO" id="GO:0016798">
    <property type="term" value="F:hydrolase activity, acting on glycosyl bonds"/>
    <property type="evidence" value="ECO:0007669"/>
    <property type="project" value="UniProtKB-KW"/>
</dbReference>
<keyword evidence="1" id="KW-0378">Hydrolase</keyword>
<evidence type="ECO:0000256" key="2">
    <source>
        <dbReference type="ARBA" id="ARBA00023326"/>
    </source>
</evidence>
<evidence type="ECO:0000259" key="4">
    <source>
        <dbReference type="PROSITE" id="PS50853"/>
    </source>
</evidence>
<evidence type="ECO:0000313" key="5">
    <source>
        <dbReference type="EMBL" id="SDT46782.1"/>
    </source>
</evidence>
<dbReference type="PROSITE" id="PS50853">
    <property type="entry name" value="FN3"/>
    <property type="match status" value="2"/>
</dbReference>
<name>A0A1H2ALZ3_9ACTN</name>
<dbReference type="CDD" id="cd00063">
    <property type="entry name" value="FN3"/>
    <property type="match status" value="1"/>
</dbReference>
<feature type="domain" description="Fibronectin type-III" evidence="4">
    <location>
        <begin position="218"/>
        <end position="309"/>
    </location>
</feature>
<dbReference type="STRING" id="113562.SAMN04489716_3940"/>
<dbReference type="InterPro" id="IPR013783">
    <property type="entry name" value="Ig-like_fold"/>
</dbReference>
<gene>
    <name evidence="5" type="ORF">SAMN04489716_3940</name>
</gene>
<dbReference type="Gene3D" id="2.60.40.10">
    <property type="entry name" value="Immunoglobulins"/>
    <property type="match status" value="2"/>
</dbReference>
<sequence length="931" mass="95435">MDMRRLLASVGTGTVALTMTTVAIPTAAYAVPAVPKNLTVARTTEDVHKIRVGWKAVEGAQSYTLDVIAGDVESVLELPATTTEYTIDNPDPCTAYKVRVGAVDATGAGASTGYFSLRALTPSAVMGMTPGRTDEGTTATAVWRAPAWTGYTPLTGYRAVFVRLSDGAVLADQTSTDTSFKYSGIDASRAYTLAVTTVNEFGACTTAKSLLDRYRPADPTDLVVKRQANAPETVQMSWKAPATGPPPTYYQVGYGTEKVTKTVRVEATATSTTVALATDKKWVVEVKAYNDNGGSSAVTGSVPVWEAPAVTPTPEVTPTPTASPVPGEDRTPPTITTTLSQKAVNGWFRTPVTISFVCADDSGVVAFCPAPVLADTDGAAQRYSGTARDGSGNTATTTLTLKIDQKAPTITGTVLGDRNAAGWFAAAPTVRYTCADETSLIFTCPPETVINSEGSGQQISGIALDKAGNTATSTAILNVDRTAPVITATVTGTKDASGWYRTTPTVHFTCTDKTSGIAVCPAPTTLTNDGTAQTVTGTTTDNAGNTATTKVTLDVDHTAPVVTATVTGDKGESGWYRTAPVVTFTCTDEASGMAVCPAPVTLTTDGAAQTVTGEAVDSAGNTATAKVVLDVDHTGPAIIATVAGTKDASGWYRTAPVVTFTCTDEASGVAVCPAPSTLTAEGAAQVVTGTGTDNAGNTATTKVTLDIDHTAPVVTAAVNTTPDSNGWYRTAPTVTFTCTDEGSGVAVCPAPTTLTAEGAAQVVTGTGTDNAGNTATTKVTLNVDHTAPVVTIAGAVPGTVYGPDAPPTVSCLTADAGSGVAVRSAITRTEKRGLITVICAGAVDKAGNAATAVQMSYSVRPTVEWLMTLTRKYAPGASATVLRQLESDLNNGNTLAYVIRVSLLTLGNKPALTSAQASTLAKWATELASYR</sequence>
<dbReference type="OrthoDB" id="5718261at2"/>
<reference evidence="5 6" key="1">
    <citation type="submission" date="2016-10" db="EMBL/GenBank/DDBJ databases">
        <authorList>
            <person name="de Groot N.N."/>
        </authorList>
    </citation>
    <scope>NUCLEOTIDE SEQUENCE [LARGE SCALE GENOMIC DNA]</scope>
    <source>
        <strain evidence="5 6">DSM 43941</strain>
    </source>
</reference>
<dbReference type="SUPFAM" id="SSF49265">
    <property type="entry name" value="Fibronectin type III"/>
    <property type="match status" value="2"/>
</dbReference>
<keyword evidence="6" id="KW-1185">Reference proteome</keyword>
<accession>A0A1H2ALZ3</accession>
<keyword evidence="2" id="KW-0624">Polysaccharide degradation</keyword>
<dbReference type="AlphaFoldDB" id="A0A1H2ALZ3"/>
<feature type="region of interest" description="Disordered" evidence="3">
    <location>
        <begin position="309"/>
        <end position="334"/>
    </location>
</feature>
<dbReference type="Proteomes" id="UP000198688">
    <property type="component" value="Chromosome I"/>
</dbReference>
<dbReference type="EMBL" id="LT629758">
    <property type="protein sequence ID" value="SDT46782.1"/>
    <property type="molecule type" value="Genomic_DNA"/>
</dbReference>
<evidence type="ECO:0000313" key="6">
    <source>
        <dbReference type="Proteomes" id="UP000198688"/>
    </source>
</evidence>
<keyword evidence="1" id="KW-0326">Glycosidase</keyword>
<evidence type="ECO:0000256" key="1">
    <source>
        <dbReference type="ARBA" id="ARBA00023295"/>
    </source>
</evidence>
<dbReference type="SMART" id="SM00060">
    <property type="entry name" value="FN3"/>
    <property type="match status" value="3"/>
</dbReference>
<keyword evidence="2" id="KW-0119">Carbohydrate metabolism</keyword>
<dbReference type="GO" id="GO:0000272">
    <property type="term" value="P:polysaccharide catabolic process"/>
    <property type="evidence" value="ECO:0007669"/>
    <property type="project" value="UniProtKB-KW"/>
</dbReference>